<sequence>MLLYIPPSGLLRSHINFARSRIFDKEDDNYLIPVDYEQAYRDNSSVLHEGGMHCPPNWVFHEFNCFYYFGAPLTFQEARDFCHTEIGASLASKHASFWTFAAQSCDLQSGQYSRKKYSTV</sequence>
<dbReference type="EMBL" id="CAAALY010271159">
    <property type="protein sequence ID" value="VEL41808.1"/>
    <property type="molecule type" value="Genomic_DNA"/>
</dbReference>
<evidence type="ECO:0000313" key="2">
    <source>
        <dbReference type="Proteomes" id="UP000784294"/>
    </source>
</evidence>
<accession>A0A448XPQ3</accession>
<name>A0A448XPQ3_9PLAT</name>
<dbReference type="Gene3D" id="3.10.100.10">
    <property type="entry name" value="Mannose-Binding Protein A, subunit A"/>
    <property type="match status" value="1"/>
</dbReference>
<reference evidence="1" key="1">
    <citation type="submission" date="2018-11" db="EMBL/GenBank/DDBJ databases">
        <authorList>
            <consortium name="Pathogen Informatics"/>
        </authorList>
    </citation>
    <scope>NUCLEOTIDE SEQUENCE</scope>
</reference>
<proteinExistence type="predicted"/>
<dbReference type="InterPro" id="IPR016187">
    <property type="entry name" value="CTDL_fold"/>
</dbReference>
<dbReference type="Proteomes" id="UP000784294">
    <property type="component" value="Unassembled WGS sequence"/>
</dbReference>
<dbReference type="OrthoDB" id="536948at2759"/>
<comment type="caution">
    <text evidence="1">The sequence shown here is derived from an EMBL/GenBank/DDBJ whole genome shotgun (WGS) entry which is preliminary data.</text>
</comment>
<evidence type="ECO:0008006" key="3">
    <source>
        <dbReference type="Google" id="ProtNLM"/>
    </source>
</evidence>
<dbReference type="SUPFAM" id="SSF56436">
    <property type="entry name" value="C-type lectin-like"/>
    <property type="match status" value="1"/>
</dbReference>
<protein>
    <recommendedName>
        <fullName evidence="3">C-type lectin domain-containing protein</fullName>
    </recommendedName>
</protein>
<organism evidence="1 2">
    <name type="scientific">Protopolystoma xenopodis</name>
    <dbReference type="NCBI Taxonomy" id="117903"/>
    <lineage>
        <taxon>Eukaryota</taxon>
        <taxon>Metazoa</taxon>
        <taxon>Spiralia</taxon>
        <taxon>Lophotrochozoa</taxon>
        <taxon>Platyhelminthes</taxon>
        <taxon>Monogenea</taxon>
        <taxon>Polyopisthocotylea</taxon>
        <taxon>Polystomatidea</taxon>
        <taxon>Polystomatidae</taxon>
        <taxon>Protopolystoma</taxon>
    </lineage>
</organism>
<keyword evidence="2" id="KW-1185">Reference proteome</keyword>
<gene>
    <name evidence="1" type="ORF">PXEA_LOCUS35248</name>
</gene>
<dbReference type="AlphaFoldDB" id="A0A448XPQ3"/>
<evidence type="ECO:0000313" key="1">
    <source>
        <dbReference type="EMBL" id="VEL41808.1"/>
    </source>
</evidence>
<dbReference type="InterPro" id="IPR016186">
    <property type="entry name" value="C-type_lectin-like/link_sf"/>
</dbReference>